<protein>
    <submittedName>
        <fullName evidence="1">Uncharacterized protein</fullName>
    </submittedName>
</protein>
<reference evidence="1" key="1">
    <citation type="submission" date="2020-10" db="EMBL/GenBank/DDBJ databases">
        <authorList>
            <person name="Gilroy R."/>
        </authorList>
    </citation>
    <scope>NUCLEOTIDE SEQUENCE</scope>
    <source>
        <strain evidence="1">CHK123-3438</strain>
    </source>
</reference>
<organism evidence="1 2">
    <name type="scientific">Candidatus Caccovicinus merdipullorum</name>
    <dbReference type="NCBI Taxonomy" id="2840724"/>
    <lineage>
        <taxon>Bacteria</taxon>
        <taxon>Bacillati</taxon>
        <taxon>Bacillota</taxon>
        <taxon>Clostridia</taxon>
        <taxon>Eubacteriales</taxon>
        <taxon>Candidatus Caccovicinus</taxon>
    </lineage>
</organism>
<sequence length="76" mass="8783">MRTETFKMERPNLVKAGDQVKIIERPGTSSYSYIIDPAVAMSGCYKARERIKSQYGIVKEVQENDRGFYVIVEFDE</sequence>
<gene>
    <name evidence="1" type="ORF">IAB60_08930</name>
</gene>
<proteinExistence type="predicted"/>
<name>A0A9D1GJE7_9FIRM</name>
<comment type="caution">
    <text evidence="1">The sequence shown here is derived from an EMBL/GenBank/DDBJ whole genome shotgun (WGS) entry which is preliminary data.</text>
</comment>
<evidence type="ECO:0000313" key="1">
    <source>
        <dbReference type="EMBL" id="HIT42198.1"/>
    </source>
</evidence>
<dbReference type="AlphaFoldDB" id="A0A9D1GJE7"/>
<evidence type="ECO:0000313" key="2">
    <source>
        <dbReference type="Proteomes" id="UP000886860"/>
    </source>
</evidence>
<accession>A0A9D1GJE7</accession>
<dbReference type="EMBL" id="DVKS01000153">
    <property type="protein sequence ID" value="HIT42198.1"/>
    <property type="molecule type" value="Genomic_DNA"/>
</dbReference>
<reference evidence="1" key="2">
    <citation type="journal article" date="2021" name="PeerJ">
        <title>Extensive microbial diversity within the chicken gut microbiome revealed by metagenomics and culture.</title>
        <authorList>
            <person name="Gilroy R."/>
            <person name="Ravi A."/>
            <person name="Getino M."/>
            <person name="Pursley I."/>
            <person name="Horton D.L."/>
            <person name="Alikhan N.F."/>
            <person name="Baker D."/>
            <person name="Gharbi K."/>
            <person name="Hall N."/>
            <person name="Watson M."/>
            <person name="Adriaenssens E.M."/>
            <person name="Foster-Nyarko E."/>
            <person name="Jarju S."/>
            <person name="Secka A."/>
            <person name="Antonio M."/>
            <person name="Oren A."/>
            <person name="Chaudhuri R.R."/>
            <person name="La Ragione R."/>
            <person name="Hildebrand F."/>
            <person name="Pallen M.J."/>
        </authorList>
    </citation>
    <scope>NUCLEOTIDE SEQUENCE</scope>
    <source>
        <strain evidence="1">CHK123-3438</strain>
    </source>
</reference>
<dbReference type="Proteomes" id="UP000886860">
    <property type="component" value="Unassembled WGS sequence"/>
</dbReference>